<dbReference type="GO" id="GO:0006508">
    <property type="term" value="P:proteolysis"/>
    <property type="evidence" value="ECO:0007669"/>
    <property type="project" value="UniProtKB-KW"/>
</dbReference>
<dbReference type="GO" id="GO:0016020">
    <property type="term" value="C:membrane"/>
    <property type="evidence" value="ECO:0007669"/>
    <property type="project" value="UniProtKB-SubCell"/>
</dbReference>
<dbReference type="OrthoDB" id="9813074at2"/>
<evidence type="ECO:0000259" key="8">
    <source>
        <dbReference type="Pfam" id="PF01694"/>
    </source>
</evidence>
<dbReference type="Pfam" id="PF01694">
    <property type="entry name" value="Rhomboid"/>
    <property type="match status" value="1"/>
</dbReference>
<keyword evidence="9" id="KW-0645">Protease</keyword>
<dbReference type="PANTHER" id="PTHR43066">
    <property type="entry name" value="RHOMBOID-RELATED PROTEIN"/>
    <property type="match status" value="1"/>
</dbReference>
<evidence type="ECO:0000256" key="1">
    <source>
        <dbReference type="ARBA" id="ARBA00004141"/>
    </source>
</evidence>
<dbReference type="SUPFAM" id="SSF144091">
    <property type="entry name" value="Rhomboid-like"/>
    <property type="match status" value="1"/>
</dbReference>
<evidence type="ECO:0000256" key="4">
    <source>
        <dbReference type="ARBA" id="ARBA00022692"/>
    </source>
</evidence>
<organism evidence="9 10">
    <name type="scientific">Luteimonas granuli</name>
    <dbReference type="NCBI Taxonomy" id="1176533"/>
    <lineage>
        <taxon>Bacteria</taxon>
        <taxon>Pseudomonadati</taxon>
        <taxon>Pseudomonadota</taxon>
        <taxon>Gammaproteobacteria</taxon>
        <taxon>Lysobacterales</taxon>
        <taxon>Lysobacteraceae</taxon>
        <taxon>Luteimonas</taxon>
    </lineage>
</organism>
<dbReference type="AlphaFoldDB" id="A0A518N7A9"/>
<dbReference type="InterPro" id="IPR022764">
    <property type="entry name" value="Peptidase_S54_rhomboid_dom"/>
</dbReference>
<dbReference type="KEGG" id="lug:FPZ22_02425"/>
<gene>
    <name evidence="9" type="ORF">FPZ22_02425</name>
</gene>
<dbReference type="Gene3D" id="1.20.1540.10">
    <property type="entry name" value="Rhomboid-like"/>
    <property type="match status" value="1"/>
</dbReference>
<dbReference type="Proteomes" id="UP000316584">
    <property type="component" value="Chromosome"/>
</dbReference>
<name>A0A518N7A9_9GAMM</name>
<evidence type="ECO:0000256" key="7">
    <source>
        <dbReference type="SAM" id="Phobius"/>
    </source>
</evidence>
<comment type="subcellular location">
    <subcellularLocation>
        <location evidence="1">Membrane</location>
        <topology evidence="1">Multi-pass membrane protein</topology>
    </subcellularLocation>
</comment>
<feature type="transmembrane region" description="Helical" evidence="7">
    <location>
        <begin position="179"/>
        <end position="200"/>
    </location>
</feature>
<feature type="transmembrane region" description="Helical" evidence="7">
    <location>
        <begin position="138"/>
        <end position="159"/>
    </location>
</feature>
<keyword evidence="9" id="KW-0378">Hydrolase</keyword>
<dbReference type="GO" id="GO:0004252">
    <property type="term" value="F:serine-type endopeptidase activity"/>
    <property type="evidence" value="ECO:0007669"/>
    <property type="project" value="InterPro"/>
</dbReference>
<evidence type="ECO:0000256" key="6">
    <source>
        <dbReference type="ARBA" id="ARBA00023136"/>
    </source>
</evidence>
<feature type="transmembrane region" description="Helical" evidence="7">
    <location>
        <begin position="78"/>
        <end position="100"/>
    </location>
</feature>
<keyword evidence="4 7" id="KW-0812">Transmembrane</keyword>
<proteinExistence type="predicted"/>
<accession>A0A518N7A9</accession>
<reference evidence="9 10" key="1">
    <citation type="submission" date="2019-07" db="EMBL/GenBank/DDBJ databases">
        <title>Full genome sequence of Luteimonas sp. Gr-4.</title>
        <authorList>
            <person name="Im W.-T."/>
        </authorList>
    </citation>
    <scope>NUCLEOTIDE SEQUENCE [LARGE SCALE GENOMIC DNA]</scope>
    <source>
        <strain evidence="9 10">Gr-4</strain>
    </source>
</reference>
<feature type="domain" description="Peptidase S54 rhomboid" evidence="8">
    <location>
        <begin position="42"/>
        <end position="187"/>
    </location>
</feature>
<keyword evidence="2" id="KW-1003">Cell membrane</keyword>
<evidence type="ECO:0000313" key="9">
    <source>
        <dbReference type="EMBL" id="QDW67803.1"/>
    </source>
</evidence>
<evidence type="ECO:0000256" key="2">
    <source>
        <dbReference type="ARBA" id="ARBA00022475"/>
    </source>
</evidence>
<keyword evidence="10" id="KW-1185">Reference proteome</keyword>
<dbReference type="EMBL" id="CP042218">
    <property type="protein sequence ID" value="QDW67803.1"/>
    <property type="molecule type" value="Genomic_DNA"/>
</dbReference>
<dbReference type="InterPro" id="IPR035952">
    <property type="entry name" value="Rhomboid-like_sf"/>
</dbReference>
<feature type="transmembrane region" description="Helical" evidence="7">
    <location>
        <begin position="112"/>
        <end position="131"/>
    </location>
</feature>
<evidence type="ECO:0000256" key="3">
    <source>
        <dbReference type="ARBA" id="ARBA00022519"/>
    </source>
</evidence>
<evidence type="ECO:0000313" key="10">
    <source>
        <dbReference type="Proteomes" id="UP000316584"/>
    </source>
</evidence>
<keyword evidence="5 7" id="KW-1133">Transmembrane helix</keyword>
<sequence>MEGGVATLAILAVTVLVSWRAFGDRRLLDRLLLWPPAIDRQRQYERLLTHGFVHADWQHLLFNMITLYFFGRHVERMFVPYIGALGFVLFYLSAILVAILPTWLRHRNDPGYRSLGASGAVSAVLFAFILVQPWALIFVFFIPVPAIVYAVLYIGYSIWMDRRGGDSVNHSAHLWGAGYGVLFTVIMEPRVVGTFAARLLSPMS</sequence>
<dbReference type="PANTHER" id="PTHR43066:SF26">
    <property type="entry name" value="RHOMBOID PROTEASE GLPG"/>
    <property type="match status" value="1"/>
</dbReference>
<protein>
    <submittedName>
        <fullName evidence="9">Rhomboid family intramembrane serine protease</fullName>
    </submittedName>
</protein>
<keyword evidence="3" id="KW-0997">Cell inner membrane</keyword>
<evidence type="ECO:0000256" key="5">
    <source>
        <dbReference type="ARBA" id="ARBA00022989"/>
    </source>
</evidence>
<keyword evidence="6 7" id="KW-0472">Membrane</keyword>